<organism evidence="4 5">
    <name type="scientific">Sedimenticola thiotaurini</name>
    <dbReference type="NCBI Taxonomy" id="1543721"/>
    <lineage>
        <taxon>Bacteria</taxon>
        <taxon>Pseudomonadati</taxon>
        <taxon>Pseudomonadota</taxon>
        <taxon>Gammaproteobacteria</taxon>
        <taxon>Chromatiales</taxon>
        <taxon>Sedimenticolaceae</taxon>
        <taxon>Sedimenticola</taxon>
    </lineage>
</organism>
<dbReference type="Gene3D" id="1.10.10.10">
    <property type="entry name" value="Winged helix-like DNA-binding domain superfamily/Winged helix DNA-binding domain"/>
    <property type="match status" value="1"/>
</dbReference>
<dbReference type="InterPro" id="IPR003488">
    <property type="entry name" value="DprA"/>
</dbReference>
<comment type="similarity">
    <text evidence="1">Belongs to the DprA/Smf family.</text>
</comment>
<evidence type="ECO:0000259" key="3">
    <source>
        <dbReference type="Pfam" id="PF17782"/>
    </source>
</evidence>
<feature type="domain" description="DprA winged helix" evidence="3">
    <location>
        <begin position="326"/>
        <end position="382"/>
    </location>
</feature>
<feature type="domain" description="Smf/DprA SLOG" evidence="2">
    <location>
        <begin position="98"/>
        <end position="306"/>
    </location>
</feature>
<dbReference type="InterPro" id="IPR036388">
    <property type="entry name" value="WH-like_DNA-bd_sf"/>
</dbReference>
<accession>A0A558DFV5</accession>
<comment type="caution">
    <text evidence="4">The sequence shown here is derived from an EMBL/GenBank/DDBJ whole genome shotgun (WGS) entry which is preliminary data.</text>
</comment>
<dbReference type="GO" id="GO:0009294">
    <property type="term" value="P:DNA-mediated transformation"/>
    <property type="evidence" value="ECO:0007669"/>
    <property type="project" value="InterPro"/>
</dbReference>
<dbReference type="SUPFAM" id="SSF102405">
    <property type="entry name" value="MCP/YpsA-like"/>
    <property type="match status" value="1"/>
</dbReference>
<dbReference type="Pfam" id="PF17782">
    <property type="entry name" value="WHD_DprA"/>
    <property type="match status" value="1"/>
</dbReference>
<dbReference type="Gene3D" id="3.40.50.450">
    <property type="match status" value="1"/>
</dbReference>
<dbReference type="AlphaFoldDB" id="A0A558DFV5"/>
<dbReference type="PANTHER" id="PTHR43022">
    <property type="entry name" value="PROTEIN SMF"/>
    <property type="match status" value="1"/>
</dbReference>
<proteinExistence type="inferred from homology"/>
<dbReference type="InterPro" id="IPR041614">
    <property type="entry name" value="DprA_WH"/>
</dbReference>
<evidence type="ECO:0000313" key="5">
    <source>
        <dbReference type="Proteomes" id="UP000317355"/>
    </source>
</evidence>
<dbReference type="InterPro" id="IPR057666">
    <property type="entry name" value="DrpA_SLOG"/>
</dbReference>
<dbReference type="NCBIfam" id="TIGR00732">
    <property type="entry name" value="dprA"/>
    <property type="match status" value="1"/>
</dbReference>
<evidence type="ECO:0000313" key="4">
    <source>
        <dbReference type="EMBL" id="TVT59862.1"/>
    </source>
</evidence>
<dbReference type="EMBL" id="VMRY01000003">
    <property type="protein sequence ID" value="TVT59862.1"/>
    <property type="molecule type" value="Genomic_DNA"/>
</dbReference>
<name>A0A558DFV5_9GAMM</name>
<evidence type="ECO:0000256" key="1">
    <source>
        <dbReference type="ARBA" id="ARBA00006525"/>
    </source>
</evidence>
<dbReference type="PANTHER" id="PTHR43022:SF1">
    <property type="entry name" value="PROTEIN SMF"/>
    <property type="match status" value="1"/>
</dbReference>
<reference evidence="4 5" key="1">
    <citation type="submission" date="2019-07" db="EMBL/GenBank/DDBJ databases">
        <title>The pathways for chlorine oxyanion respiration interact through the shared metabolite chlorate.</title>
        <authorList>
            <person name="Barnum T.P."/>
            <person name="Cheng Y."/>
            <person name="Hill K.A."/>
            <person name="Lucas L.N."/>
            <person name="Carlson H.K."/>
            <person name="Coates J.D."/>
        </authorList>
    </citation>
    <scope>NUCLEOTIDE SEQUENCE [LARGE SCALE GENOMIC DNA]</scope>
    <source>
        <strain evidence="4">BK-3</strain>
    </source>
</reference>
<protein>
    <submittedName>
        <fullName evidence="4">DNA-protecting protein DprA</fullName>
    </submittedName>
</protein>
<evidence type="ECO:0000259" key="2">
    <source>
        <dbReference type="Pfam" id="PF02481"/>
    </source>
</evidence>
<gene>
    <name evidence="4" type="primary">dprA</name>
    <name evidence="4" type="ORF">FHK82_02460</name>
</gene>
<dbReference type="Pfam" id="PF02481">
    <property type="entry name" value="DNA_processg_A"/>
    <property type="match status" value="1"/>
</dbReference>
<sequence length="393" mass="42422">MQKQEASEIATQQIKEENCQEHVATLRYWLALNRAPGLGSRGIRRLLGLTGGDPRPLFTNQHPAHKGLKQPSVDYLRNPPWEPVEDDLRWLEGENRHLLTPQDSRYPSLLAEIEDAPPLLFIQGNPNILSAPQIAIVGSRNPSASGRETATDFARYLSEAGLSVTSGLADGIDGAAHQGALKTSTPTIAVTGTGLDRVYPAKHRNLAHQIAEQGALISELPPGTPPIPSNFPRRNRIISGLSLGTLVVEAAQKSGSLITARLATEQGREVFAIPGSIHNPLARGCHTLIRQGAKLVETAGDILEELAPLLGTVLRAPRKGETELVDSPRQWDQDYEQLMAALDYDPTPIDLLIQRSGLTADAVSSMLLLLELEGFVSAAPGGRYCRAGKMSAK</sequence>
<dbReference type="STRING" id="1543721.AAY24_12350"/>
<dbReference type="Proteomes" id="UP000317355">
    <property type="component" value="Unassembled WGS sequence"/>
</dbReference>